<proteinExistence type="predicted"/>
<name>A0AB73PP68_ENTFC</name>
<dbReference type="Proteomes" id="UP000194737">
    <property type="component" value="Unassembled WGS sequence"/>
</dbReference>
<dbReference type="Pfam" id="PF05135">
    <property type="entry name" value="Phage_connect_1"/>
    <property type="match status" value="1"/>
</dbReference>
<gene>
    <name evidence="1" type="ORF">A5804_001946</name>
</gene>
<evidence type="ECO:0000313" key="2">
    <source>
        <dbReference type="Proteomes" id="UP000194737"/>
    </source>
</evidence>
<dbReference type="EMBL" id="NGLB01000001">
    <property type="protein sequence ID" value="OTO00436.1"/>
    <property type="molecule type" value="Genomic_DNA"/>
</dbReference>
<evidence type="ECO:0008006" key="3">
    <source>
        <dbReference type="Google" id="ProtNLM"/>
    </source>
</evidence>
<dbReference type="AlphaFoldDB" id="A0AB73PP68"/>
<evidence type="ECO:0000313" key="1">
    <source>
        <dbReference type="EMBL" id="OTO00436.1"/>
    </source>
</evidence>
<dbReference type="RefSeq" id="WP_086324912.1">
    <property type="nucleotide sequence ID" value="NZ_NGLB01000001.1"/>
</dbReference>
<reference evidence="1 2" key="1">
    <citation type="submission" date="2017-05" db="EMBL/GenBank/DDBJ databases">
        <title>The Genome Sequence of Enterococcus faecium 6F2_DIV0138.</title>
        <authorList>
            <consortium name="The Broad Institute Genomics Platform"/>
            <consortium name="The Broad Institute Genomic Center for Infectious Diseases"/>
            <person name="Earl A."/>
            <person name="Manson A."/>
            <person name="Schwartman J."/>
            <person name="Gilmore M."/>
            <person name="Abouelleil A."/>
            <person name="Cao P."/>
            <person name="Chapman S."/>
            <person name="Cusick C."/>
            <person name="Shea T."/>
            <person name="Young S."/>
            <person name="Neafsey D."/>
            <person name="Nusbaum C."/>
            <person name="Birren B."/>
        </authorList>
    </citation>
    <scope>NUCLEOTIDE SEQUENCE [LARGE SCALE GENOMIC DNA]</scope>
    <source>
        <strain evidence="1 2">6F2_DIV0138</strain>
    </source>
</reference>
<sequence>MDISKMKLLLTGSLDEKLQIVSELTEQRLARLLGIDLDVSAIPALFQDVLFDVSLKRLNRIGQEGMQSYSQEGLSMAFPDSDFDEYADEINAYRKEHDESGFMRVKFI</sequence>
<organism evidence="1 2">
    <name type="scientific">Enterococcus faecium</name>
    <name type="common">Streptococcus faecium</name>
    <dbReference type="NCBI Taxonomy" id="1352"/>
    <lineage>
        <taxon>Bacteria</taxon>
        <taxon>Bacillati</taxon>
        <taxon>Bacillota</taxon>
        <taxon>Bacilli</taxon>
        <taxon>Lactobacillales</taxon>
        <taxon>Enterococcaceae</taxon>
        <taxon>Enterococcus</taxon>
    </lineage>
</organism>
<comment type="caution">
    <text evidence="1">The sequence shown here is derived from an EMBL/GenBank/DDBJ whole genome shotgun (WGS) entry which is preliminary data.</text>
</comment>
<accession>A0AB73PP68</accession>
<protein>
    <recommendedName>
        <fullName evidence="3">Phage head-tail connector protein</fullName>
    </recommendedName>
</protein>
<dbReference type="InterPro" id="IPR021146">
    <property type="entry name" value="Phage_gp6-like_head-tail"/>
</dbReference>